<reference evidence="3" key="1">
    <citation type="submission" date="2015-06" db="EMBL/GenBank/DDBJ databases">
        <title>Genetic Architecture Underlying Mating-Type Determination in the Yeast Leucosporidium scottii and the Evolution of Mating Systems in Basidiomycetes.</title>
        <authorList>
            <person name="Maia T.M."/>
            <person name="Lopes S."/>
            <person name="Almeida J.M.G.C.F."/>
            <person name="Rosa L.H."/>
            <person name="Sampaio J.P."/>
            <person name="Goncalves P."/>
            <person name="Coelho M.A."/>
        </authorList>
    </citation>
    <scope>NUCLEOTIDE SEQUENCE</scope>
</reference>
<feature type="compositionally biased region" description="Basic and acidic residues" evidence="1">
    <location>
        <begin position="88"/>
        <end position="102"/>
    </location>
</feature>
<evidence type="ECO:0000313" key="3">
    <source>
        <dbReference type="EMBL" id="CRX79043.1"/>
    </source>
</evidence>
<feature type="chain" id="PRO_5005219317" evidence="2">
    <location>
        <begin position="21"/>
        <end position="222"/>
    </location>
</feature>
<name>A0A0H5FUB0_9BASI</name>
<feature type="signal peptide" evidence="2">
    <location>
        <begin position="1"/>
        <end position="20"/>
    </location>
</feature>
<dbReference type="AlphaFoldDB" id="A0A0H5FUB0"/>
<feature type="compositionally biased region" description="Polar residues" evidence="1">
    <location>
        <begin position="75"/>
        <end position="86"/>
    </location>
</feature>
<sequence>MLTRNIALGALAFLTSFVLATPQFGFDFGNAFKNAGDKAHVGRIELKTFIRVLTPSPTPQIVQSAHESHSDSRDPSNNWDRTTVFDNQKPEIKKDEPKKDFWDNMPAFPNVNLRRRQVDDSEFADFDVSQDGGAEVTSSIDGEDSDFDDLDDLDSDDFTEGLILRRRGLSTNFDFIAATDLNYKLTDWDLSDLREHSASLSQDDDHDFDIFRFRRIKEDDDW</sequence>
<evidence type="ECO:0000256" key="1">
    <source>
        <dbReference type="SAM" id="MobiDB-lite"/>
    </source>
</evidence>
<dbReference type="EMBL" id="LN868506">
    <property type="protein sequence ID" value="CRX79043.1"/>
    <property type="molecule type" value="Genomic_DNA"/>
</dbReference>
<keyword evidence="2" id="KW-0732">Signal</keyword>
<protein>
    <submittedName>
        <fullName evidence="3">Uncharacterized protein</fullName>
    </submittedName>
</protein>
<proteinExistence type="predicted"/>
<feature type="region of interest" description="Disordered" evidence="1">
    <location>
        <begin position="124"/>
        <end position="152"/>
    </location>
</feature>
<feature type="region of interest" description="Disordered" evidence="1">
    <location>
        <begin position="60"/>
        <end position="103"/>
    </location>
</feature>
<accession>A0A0H5FUB0</accession>
<feature type="compositionally biased region" description="Acidic residues" evidence="1">
    <location>
        <begin position="141"/>
        <end position="152"/>
    </location>
</feature>
<evidence type="ECO:0000256" key="2">
    <source>
        <dbReference type="SAM" id="SignalP"/>
    </source>
</evidence>
<organism evidence="3">
    <name type="scientific">Leucosporidium scottii</name>
    <dbReference type="NCBI Taxonomy" id="5278"/>
    <lineage>
        <taxon>Eukaryota</taxon>
        <taxon>Fungi</taxon>
        <taxon>Dikarya</taxon>
        <taxon>Basidiomycota</taxon>
        <taxon>Pucciniomycotina</taxon>
        <taxon>Microbotryomycetes</taxon>
        <taxon>Leucosporidiales</taxon>
        <taxon>Leucosporidium</taxon>
    </lineage>
</organism>